<sequence length="373" mass="41183">MYVIFPADEVIFLSYGFAQHPRFNQPRPTLDHLREPVVPLSSGTRPSTTTTTTTSNYHNNSLKLPNNHVRSKSPPTTPTTIKAPRNRDYSPSVSFADDFMNNKSRTSVVDENTFRTGDFYNSNSNISGSKEIDNGAKKKSKLKSKISKISLGKLGAKIGSSNEQLEAPSARLKEDLDIRVSNPTFTRDNLRQKNFDAFFASGEPVYSLERKERLVVDNFNSSQAPLTPQSFATTIDTPSSFASSPLTPLTPPSYPSSPLHSYRDRVSSVGSKTSNNNNSSSNNKRPKSAESSRSQVINESFVKEPTKAKSKVFSWRGFNTSATTKMASSSGGALRDLVHPSLNEALKTQNSVSFKLVKTVSHYKLFVHLNDDV</sequence>
<organism evidence="2 3">
    <name type="scientific">Polypedilum vanderplanki</name>
    <name type="common">Sleeping chironomid midge</name>
    <dbReference type="NCBI Taxonomy" id="319348"/>
    <lineage>
        <taxon>Eukaryota</taxon>
        <taxon>Metazoa</taxon>
        <taxon>Ecdysozoa</taxon>
        <taxon>Arthropoda</taxon>
        <taxon>Hexapoda</taxon>
        <taxon>Insecta</taxon>
        <taxon>Pterygota</taxon>
        <taxon>Neoptera</taxon>
        <taxon>Endopterygota</taxon>
        <taxon>Diptera</taxon>
        <taxon>Nematocera</taxon>
        <taxon>Chironomoidea</taxon>
        <taxon>Chironomidae</taxon>
        <taxon>Chironominae</taxon>
        <taxon>Polypedilum</taxon>
        <taxon>Polypedilum</taxon>
    </lineage>
</organism>
<feature type="compositionally biased region" description="Low complexity" evidence="1">
    <location>
        <begin position="267"/>
        <end position="283"/>
    </location>
</feature>
<feature type="region of interest" description="Disordered" evidence="1">
    <location>
        <begin position="222"/>
        <end position="301"/>
    </location>
</feature>
<feature type="compositionally biased region" description="Low complexity" evidence="1">
    <location>
        <begin position="41"/>
        <end position="55"/>
    </location>
</feature>
<comment type="caution">
    <text evidence="2">The sequence shown here is derived from an EMBL/GenBank/DDBJ whole genome shotgun (WGS) entry which is preliminary data.</text>
</comment>
<dbReference type="AlphaFoldDB" id="A0A9J6BLU5"/>
<feature type="compositionally biased region" description="Polar residues" evidence="1">
    <location>
        <begin position="222"/>
        <end position="236"/>
    </location>
</feature>
<name>A0A9J6BLU5_POLVA</name>
<feature type="compositionally biased region" description="Low complexity" evidence="1">
    <location>
        <begin position="237"/>
        <end position="247"/>
    </location>
</feature>
<evidence type="ECO:0000256" key="1">
    <source>
        <dbReference type="SAM" id="MobiDB-lite"/>
    </source>
</evidence>
<dbReference type="OrthoDB" id="6250593at2759"/>
<feature type="region of interest" description="Disordered" evidence="1">
    <location>
        <begin position="65"/>
        <end position="88"/>
    </location>
</feature>
<reference evidence="2" key="1">
    <citation type="submission" date="2021-03" db="EMBL/GenBank/DDBJ databases">
        <title>Chromosome level genome of the anhydrobiotic midge Polypedilum vanderplanki.</title>
        <authorList>
            <person name="Yoshida Y."/>
            <person name="Kikawada T."/>
            <person name="Gusev O."/>
        </authorList>
    </citation>
    <scope>NUCLEOTIDE SEQUENCE</scope>
    <source>
        <strain evidence="2">NIAS01</strain>
        <tissue evidence="2">Whole body or cell culture</tissue>
    </source>
</reference>
<feature type="region of interest" description="Disordered" evidence="1">
    <location>
        <begin position="37"/>
        <end position="56"/>
    </location>
</feature>
<evidence type="ECO:0000313" key="3">
    <source>
        <dbReference type="Proteomes" id="UP001107558"/>
    </source>
</evidence>
<protein>
    <submittedName>
        <fullName evidence="2">Uncharacterized protein</fullName>
    </submittedName>
</protein>
<keyword evidence="3" id="KW-1185">Reference proteome</keyword>
<evidence type="ECO:0000313" key="2">
    <source>
        <dbReference type="EMBL" id="KAG5670350.1"/>
    </source>
</evidence>
<proteinExistence type="predicted"/>
<gene>
    <name evidence="2" type="ORF">PVAND_000624</name>
</gene>
<dbReference type="EMBL" id="JADBJN010000003">
    <property type="protein sequence ID" value="KAG5670350.1"/>
    <property type="molecule type" value="Genomic_DNA"/>
</dbReference>
<feature type="compositionally biased region" description="Polar residues" evidence="1">
    <location>
        <begin position="289"/>
        <end position="298"/>
    </location>
</feature>
<dbReference type="Proteomes" id="UP001107558">
    <property type="component" value="Chromosome 3"/>
</dbReference>
<accession>A0A9J6BLU5</accession>